<dbReference type="InterPro" id="IPR004586">
    <property type="entry name" value="RecB"/>
</dbReference>
<evidence type="ECO:0000256" key="17">
    <source>
        <dbReference type="SAM" id="MobiDB-lite"/>
    </source>
</evidence>
<comment type="similarity">
    <text evidence="15">Belongs to the helicase family. UvrD subfamily.</text>
</comment>
<dbReference type="InterPro" id="IPR027417">
    <property type="entry name" value="P-loop_NTPase"/>
</dbReference>
<dbReference type="GO" id="GO:0009338">
    <property type="term" value="C:exodeoxyribonuclease V complex"/>
    <property type="evidence" value="ECO:0007669"/>
    <property type="project" value="TreeGrafter"/>
</dbReference>
<dbReference type="InterPro" id="IPR038726">
    <property type="entry name" value="PDDEXK_AddAB-type"/>
</dbReference>
<dbReference type="InterPro" id="IPR014017">
    <property type="entry name" value="DNA_helicase_UvrD-like_C"/>
</dbReference>
<protein>
    <recommendedName>
        <fullName evidence="15">RecBCD enzyme subunit RecB</fullName>
        <ecNumber evidence="15">3.1.11.5</ecNumber>
        <ecNumber evidence="15">5.6.2.4</ecNumber>
    </recommendedName>
    <alternativeName>
        <fullName evidence="15">DNA 3'-5' helicase subunit RecB</fullName>
    </alternativeName>
    <alternativeName>
        <fullName evidence="15">Exonuclease V subunit RecB</fullName>
        <shortName evidence="15">ExoV subunit RecB</shortName>
    </alternativeName>
    <alternativeName>
        <fullName evidence="15">Helicase/nuclease RecBCD subunit RecB</fullName>
    </alternativeName>
</protein>
<dbReference type="Pfam" id="PF13361">
    <property type="entry name" value="UvrD_C"/>
    <property type="match status" value="1"/>
</dbReference>
<feature type="binding site" evidence="15">
    <location>
        <position position="1008"/>
    </location>
    <ligand>
        <name>Mg(2+)</name>
        <dbReference type="ChEBI" id="CHEBI:18420"/>
    </ligand>
</feature>
<evidence type="ECO:0000256" key="9">
    <source>
        <dbReference type="ARBA" id="ARBA00022842"/>
    </source>
</evidence>
<dbReference type="EC" id="3.1.11.5" evidence="15"/>
<keyword evidence="5 15" id="KW-0378">Hydrolase</keyword>
<dbReference type="SUPFAM" id="SSF52980">
    <property type="entry name" value="Restriction endonuclease-like"/>
    <property type="match status" value="1"/>
</dbReference>
<feature type="region of interest" description="Nuclease activity, interacts with RecD and RecA" evidence="15">
    <location>
        <begin position="782"/>
        <end position="1129"/>
    </location>
</feature>
<dbReference type="GO" id="GO:0008854">
    <property type="term" value="F:exodeoxyribonuclease V activity"/>
    <property type="evidence" value="ECO:0007669"/>
    <property type="project" value="UniProtKB-EC"/>
</dbReference>
<dbReference type="GO" id="GO:0005524">
    <property type="term" value="F:ATP binding"/>
    <property type="evidence" value="ECO:0007669"/>
    <property type="project" value="UniProtKB-UniRule"/>
</dbReference>
<evidence type="ECO:0000256" key="8">
    <source>
        <dbReference type="ARBA" id="ARBA00022840"/>
    </source>
</evidence>
<dbReference type="PANTHER" id="PTHR11070:SF23">
    <property type="entry name" value="RECBCD ENZYME SUBUNIT RECB"/>
    <property type="match status" value="1"/>
</dbReference>
<dbReference type="HAMAP" id="MF_01485">
    <property type="entry name" value="RecB"/>
    <property type="match status" value="1"/>
</dbReference>
<gene>
    <name evidence="15" type="primary">recB</name>
    <name evidence="20" type="ORF">EDD33_3716</name>
</gene>
<keyword evidence="3 15" id="KW-0547">Nucleotide-binding</keyword>
<dbReference type="Pfam" id="PF12705">
    <property type="entry name" value="PDDEXK_1"/>
    <property type="match status" value="1"/>
</dbReference>
<keyword evidence="7 15" id="KW-0269">Exonuclease</keyword>
<dbReference type="SUPFAM" id="SSF52540">
    <property type="entry name" value="P-loop containing nucleoside triphosphate hydrolases"/>
    <property type="match status" value="1"/>
</dbReference>
<evidence type="ECO:0000256" key="10">
    <source>
        <dbReference type="ARBA" id="ARBA00023125"/>
    </source>
</evidence>
<comment type="catalytic activity">
    <reaction evidence="14 15">
        <text>ATP + H2O = ADP + phosphate + H(+)</text>
        <dbReference type="Rhea" id="RHEA:13065"/>
        <dbReference type="ChEBI" id="CHEBI:15377"/>
        <dbReference type="ChEBI" id="CHEBI:15378"/>
        <dbReference type="ChEBI" id="CHEBI:30616"/>
        <dbReference type="ChEBI" id="CHEBI:43474"/>
        <dbReference type="ChEBI" id="CHEBI:456216"/>
        <dbReference type="EC" id="5.6.2.4"/>
    </reaction>
</comment>
<keyword evidence="21" id="KW-1185">Reference proteome</keyword>
<comment type="subunit">
    <text evidence="15">Heterotrimer of RecB, RecC and RecD. All subunits contribute to DNA-binding. Interacts with RecA.</text>
</comment>
<evidence type="ECO:0000256" key="12">
    <source>
        <dbReference type="ARBA" id="ARBA00023235"/>
    </source>
</evidence>
<keyword evidence="9 15" id="KW-0460">Magnesium</keyword>
<dbReference type="Gene3D" id="3.40.50.300">
    <property type="entry name" value="P-loop containing nucleotide triphosphate hydrolases"/>
    <property type="match status" value="3"/>
</dbReference>
<evidence type="ECO:0000256" key="11">
    <source>
        <dbReference type="ARBA" id="ARBA00023204"/>
    </source>
</evidence>
<evidence type="ECO:0000256" key="2">
    <source>
        <dbReference type="ARBA" id="ARBA00022723"/>
    </source>
</evidence>
<dbReference type="PROSITE" id="PS51217">
    <property type="entry name" value="UVRD_HELICASE_CTER"/>
    <property type="match status" value="1"/>
</dbReference>
<dbReference type="GO" id="GO:0005829">
    <property type="term" value="C:cytosol"/>
    <property type="evidence" value="ECO:0007669"/>
    <property type="project" value="TreeGrafter"/>
</dbReference>
<dbReference type="GO" id="GO:0016887">
    <property type="term" value="F:ATP hydrolysis activity"/>
    <property type="evidence" value="ECO:0007669"/>
    <property type="project" value="RHEA"/>
</dbReference>
<comment type="domain">
    <text evidence="15">The N-terminal DNA-binding domain is a ssDNA-dependent ATPase and has ATP-dependent 3'-5' helicase function. This domain interacts with RecC.</text>
</comment>
<dbReference type="GO" id="GO:0000724">
    <property type="term" value="P:double-strand break repair via homologous recombination"/>
    <property type="evidence" value="ECO:0007669"/>
    <property type="project" value="UniProtKB-UniRule"/>
</dbReference>
<name>A0A3N2CZ97_9ACTN</name>
<comment type="function">
    <text evidence="15">A helicase/nuclease that prepares dsDNA breaks (DSB) for recombinational DNA repair. Binds to DSBs and unwinds DNA via a highly rapid and processive ATP-dependent bidirectional helicase activity. Unwinds dsDNA until it encounters a Chi (crossover hotspot instigator) sequence from the 3' direction. Cuts ssDNA a few nucleotides 3' to the Chi site. The properties and activities of the enzyme are changed at Chi. The Chi-altered holoenzyme produces a long 3'-ssDNA overhang and facilitates RecA-binding to the ssDNA for homologous DNA recombination and repair. Holoenzyme degrades any linearized DNA that is unable to undergo homologous recombination. In the holoenzyme this subunit contributes ATPase, 3'-5' helicase, exonuclease activity and loads RecA onto ssDNA.</text>
</comment>
<keyword evidence="8 15" id="KW-0067">ATP-binding</keyword>
<dbReference type="Proteomes" id="UP000281738">
    <property type="component" value="Unassembled WGS sequence"/>
</dbReference>
<reference evidence="20 21" key="1">
    <citation type="submission" date="2018-11" db="EMBL/GenBank/DDBJ databases">
        <title>Sequencing the genomes of 1000 actinobacteria strains.</title>
        <authorList>
            <person name="Klenk H.-P."/>
        </authorList>
    </citation>
    <scope>NUCLEOTIDE SEQUENCE [LARGE SCALE GENOMIC DNA]</scope>
    <source>
        <strain evidence="20 21">DSM 12652</strain>
    </source>
</reference>
<comment type="caution">
    <text evidence="20">The sequence shown here is derived from an EMBL/GenBank/DDBJ whole genome shotgun (WGS) entry which is preliminary data.</text>
</comment>
<dbReference type="InterPro" id="IPR011604">
    <property type="entry name" value="PDDEXK-like_dom_sf"/>
</dbReference>
<evidence type="ECO:0000259" key="18">
    <source>
        <dbReference type="PROSITE" id="PS51198"/>
    </source>
</evidence>
<dbReference type="CDD" id="cd22352">
    <property type="entry name" value="RecB_C-like"/>
    <property type="match status" value="1"/>
</dbReference>
<evidence type="ECO:0000256" key="7">
    <source>
        <dbReference type="ARBA" id="ARBA00022839"/>
    </source>
</evidence>
<evidence type="ECO:0000256" key="16">
    <source>
        <dbReference type="PROSITE-ProRule" id="PRU00560"/>
    </source>
</evidence>
<dbReference type="RefSeq" id="WP_246003598.1">
    <property type="nucleotide sequence ID" value="NZ_RKHO01000001.1"/>
</dbReference>
<sequence>MSTPTAGAPVRPVPAPFDPLGELPTGTALLEASAGTGKTWAVGALVTRYVAEGRARLDELLVITFGRAASQELRERVREQLVAAERALADPVAARDAGGLTGLLAGAGHDEVALRRERLRQALADFDGATIATTHQFCQQVLRSLGVAGDTDTGAELVEQLDDLVVEVVDDLFLARYGDLATPPFTREVALGVARVATGDPQSLLVAEGAEGSPAVERRDFGEAVRAELERRKRRRGVLSYDDLLSRLRDALRHPDSPARARMQHRWHTVLVDEFQDTDPVQWQVLDLAFGGAATMVLIGDPKQAIYAFRGGDVATYLDAAGTAVEHRTLATNWRSDAPLVDALQALLGGAELGDPRIAVHPVAAHHATSRLTGAPRPAPLRLRVVDGPSGESGAGTLSVDAARRHVATDLADDVAALLGSGARHDGEPLQPEHLAVLVYSLRHVELFQRALAAKGVASVVHGGSSVLLTEAGREWLTLLEALEQPHRAARVRSVALGPFVGLTPAALDAGGEDVTDEVGERVRRWLDLVRARGIAAVHEAVVADGLAERVLARPDGERLLTDLHHLGQVLHDEAHREGLGVTGLLEWLRGERRAAVGSNARTRRLDTDARAVQLVTIHASKGLQYPVVYLPLAFNKWVPDDEVPLFHDAQGHRTRDVGGTRDGRSVRRHREEQAGEELRLTYVALTRAQSQVVAWWAPTRDSVNAGWSRLLLGRTPGSPTVATRLDAVPGPREARQAFERWEQAGALAVEDSVPTGTPALPPGEGTPRLDVRRFDRTVDTDWRRTSYSGLIRAEQQPATPGTDGATTETEPELAGTTDERDGAEDDLPATPAVTREDADDVPSPMDGLPAGATLGSLVHGVLEHADPAAPDLLAELELRVEQERRWWAVETPTPELARALLPSQHTPLGPLVGDRTLADIGLRDRLRELDFEIPLAGGDRPGAQVPLAAMADVLRRHLPTDDPMRPYAERLEAPGLGDQLLRGYLSGSIDVVLRVGAGAEQRFVVVDYKTNRLGEPGAPITALDYAPAALDAAMLHSHYPLQALLYSVVLHRYLRWRLPGYDPEVHLGGVLYLYLRGLCGPETPRVDGVPCGVFSWRPPAALVVELSELLDGRPAPGPAPSPVEGDLR</sequence>
<feature type="region of interest" description="Disordered" evidence="17">
    <location>
        <begin position="791"/>
        <end position="844"/>
    </location>
</feature>
<evidence type="ECO:0000256" key="3">
    <source>
        <dbReference type="ARBA" id="ARBA00022741"/>
    </source>
</evidence>
<organism evidence="20 21">
    <name type="scientific">Nocardioides aurantiacus</name>
    <dbReference type="NCBI Taxonomy" id="86796"/>
    <lineage>
        <taxon>Bacteria</taxon>
        <taxon>Bacillati</taxon>
        <taxon>Actinomycetota</taxon>
        <taxon>Actinomycetes</taxon>
        <taxon>Propionibacteriales</taxon>
        <taxon>Nocardioidaceae</taxon>
        <taxon>Nocardioides</taxon>
    </lineage>
</organism>
<accession>A0A3N2CZ97</accession>
<dbReference type="InterPro" id="IPR014016">
    <property type="entry name" value="UvrD-like_ATP-bd"/>
</dbReference>
<dbReference type="GO" id="GO:0003677">
    <property type="term" value="F:DNA binding"/>
    <property type="evidence" value="ECO:0007669"/>
    <property type="project" value="UniProtKB-UniRule"/>
</dbReference>
<evidence type="ECO:0000259" key="19">
    <source>
        <dbReference type="PROSITE" id="PS51217"/>
    </source>
</evidence>
<feature type="region of interest" description="DNA-binding and helicase activity, interacts with RecC" evidence="15">
    <location>
        <begin position="1"/>
        <end position="735"/>
    </location>
</feature>
<dbReference type="GO" id="GO:0000287">
    <property type="term" value="F:magnesium ion binding"/>
    <property type="evidence" value="ECO:0007669"/>
    <property type="project" value="UniProtKB-UniRule"/>
</dbReference>
<keyword evidence="12 15" id="KW-0413">Isomerase</keyword>
<keyword evidence="11 15" id="KW-0234">DNA repair</keyword>
<feature type="compositionally biased region" description="Polar residues" evidence="17">
    <location>
        <begin position="797"/>
        <end position="809"/>
    </location>
</feature>
<comment type="miscellaneous">
    <text evidence="15">In the RecBCD complex, RecB has a slow 3'-5' helicase, an exonuclease activity and loads RecA onto ssDNA, RecD has a fast 5'-3' helicase activity, while RecC stimulates the ATPase and processivity of the RecB helicase and contributes to recognition of the Chi site.</text>
</comment>
<dbReference type="EMBL" id="RKHO01000001">
    <property type="protein sequence ID" value="ROR92816.1"/>
    <property type="molecule type" value="Genomic_DNA"/>
</dbReference>
<dbReference type="InterPro" id="IPR011335">
    <property type="entry name" value="Restrct_endonuc-II-like"/>
</dbReference>
<keyword evidence="1 15" id="KW-0540">Nuclease</keyword>
<dbReference type="EC" id="5.6.2.4" evidence="15"/>
<comment type="catalytic activity">
    <reaction evidence="15">
        <text>Exonucleolytic cleavage (in the presence of ATP) in either 5'- to 3'- or 3'- to 5'-direction to yield 5'-phosphooligonucleotides.</text>
        <dbReference type="EC" id="3.1.11.5"/>
    </reaction>
</comment>
<evidence type="ECO:0000313" key="20">
    <source>
        <dbReference type="EMBL" id="ROR92816.1"/>
    </source>
</evidence>
<evidence type="ECO:0000256" key="1">
    <source>
        <dbReference type="ARBA" id="ARBA00022722"/>
    </source>
</evidence>
<dbReference type="PROSITE" id="PS51198">
    <property type="entry name" value="UVRD_HELICASE_ATP_BIND"/>
    <property type="match status" value="1"/>
</dbReference>
<feature type="binding site" evidence="15">
    <location>
        <position position="991"/>
    </location>
    <ligand>
        <name>Mg(2+)</name>
        <dbReference type="ChEBI" id="CHEBI:18420"/>
    </ligand>
</feature>
<keyword evidence="6 15" id="KW-0347">Helicase</keyword>
<dbReference type="Pfam" id="PF00580">
    <property type="entry name" value="UvrD-helicase"/>
    <property type="match status" value="1"/>
</dbReference>
<comment type="cofactor">
    <cofactor evidence="15">
        <name>Mg(2+)</name>
        <dbReference type="ChEBI" id="CHEBI:18420"/>
    </cofactor>
    <text evidence="15">Binds 1 Mg(2+) ion per subunit.</text>
</comment>
<feature type="binding site" evidence="15">
    <location>
        <position position="860"/>
    </location>
    <ligand>
        <name>Mg(2+)</name>
        <dbReference type="ChEBI" id="CHEBI:18420"/>
    </ligand>
</feature>
<feature type="domain" description="UvrD-like helicase C-terminal" evidence="19">
    <location>
        <begin position="362"/>
        <end position="623"/>
    </location>
</feature>
<feature type="binding site" evidence="16">
    <location>
        <begin position="32"/>
        <end position="39"/>
    </location>
    <ligand>
        <name>ATP</name>
        <dbReference type="ChEBI" id="CHEBI:30616"/>
    </ligand>
</feature>
<dbReference type="InterPro" id="IPR000212">
    <property type="entry name" value="DNA_helicase_UvrD/REP"/>
</dbReference>
<evidence type="ECO:0000313" key="21">
    <source>
        <dbReference type="Proteomes" id="UP000281738"/>
    </source>
</evidence>
<proteinExistence type="inferred from homology"/>
<comment type="catalytic activity">
    <reaction evidence="13 15">
        <text>Couples ATP hydrolysis with the unwinding of duplex DNA by translocating in the 3'-5' direction.</text>
        <dbReference type="EC" id="5.6.2.4"/>
    </reaction>
</comment>
<dbReference type="PANTHER" id="PTHR11070">
    <property type="entry name" value="UVRD / RECB / PCRA DNA HELICASE FAMILY MEMBER"/>
    <property type="match status" value="1"/>
</dbReference>
<feature type="region of interest" description="Disordered" evidence="17">
    <location>
        <begin position="653"/>
        <end position="673"/>
    </location>
</feature>
<evidence type="ECO:0000256" key="15">
    <source>
        <dbReference type="HAMAP-Rule" id="MF_01485"/>
    </source>
</evidence>
<dbReference type="Gene3D" id="3.90.320.10">
    <property type="match status" value="1"/>
</dbReference>
<feature type="domain" description="UvrD-like helicase ATP-binding" evidence="18">
    <location>
        <begin position="11"/>
        <end position="337"/>
    </location>
</feature>
<comment type="domain">
    <text evidence="15">The C-terminal domain has nuclease activity and interacts with RecD. It interacts with RecA, facilitating its loading onto ssDNA.</text>
</comment>
<evidence type="ECO:0000256" key="4">
    <source>
        <dbReference type="ARBA" id="ARBA00022763"/>
    </source>
</evidence>
<evidence type="ECO:0000256" key="13">
    <source>
        <dbReference type="ARBA" id="ARBA00034617"/>
    </source>
</evidence>
<dbReference type="GO" id="GO:0043138">
    <property type="term" value="F:3'-5' DNA helicase activity"/>
    <property type="evidence" value="ECO:0007669"/>
    <property type="project" value="UniProtKB-UniRule"/>
</dbReference>
<evidence type="ECO:0000256" key="5">
    <source>
        <dbReference type="ARBA" id="ARBA00022801"/>
    </source>
</evidence>
<keyword evidence="4 15" id="KW-0227">DNA damage</keyword>
<dbReference type="AlphaFoldDB" id="A0A3N2CZ97"/>
<evidence type="ECO:0000256" key="14">
    <source>
        <dbReference type="ARBA" id="ARBA00048988"/>
    </source>
</evidence>
<feature type="active site" description="For nuclease activity" evidence="15">
    <location>
        <position position="1008"/>
    </location>
</feature>
<keyword evidence="2 15" id="KW-0479">Metal-binding</keyword>
<evidence type="ECO:0000256" key="6">
    <source>
        <dbReference type="ARBA" id="ARBA00022806"/>
    </source>
</evidence>
<dbReference type="Gene3D" id="1.10.486.10">
    <property type="entry name" value="PCRA, domain 4"/>
    <property type="match status" value="1"/>
</dbReference>
<keyword evidence="10 15" id="KW-0238">DNA-binding</keyword>